<dbReference type="InterPro" id="IPR013655">
    <property type="entry name" value="PAS_fold_3"/>
</dbReference>
<evidence type="ECO:0000256" key="6">
    <source>
        <dbReference type="SAM" id="Coils"/>
    </source>
</evidence>
<keyword evidence="5 11" id="KW-0418">Kinase</keyword>
<dbReference type="Gene3D" id="3.30.565.10">
    <property type="entry name" value="Histidine kinase-like ATPase, C-terminal domain"/>
    <property type="match status" value="1"/>
</dbReference>
<feature type="coiled-coil region" evidence="6">
    <location>
        <begin position="1215"/>
        <end position="1242"/>
    </location>
</feature>
<dbReference type="GO" id="GO:0000155">
    <property type="term" value="F:phosphorelay sensor kinase activity"/>
    <property type="evidence" value="ECO:0007669"/>
    <property type="project" value="InterPro"/>
</dbReference>
<dbReference type="InterPro" id="IPR000700">
    <property type="entry name" value="PAS-assoc_C"/>
</dbReference>
<evidence type="ECO:0000256" key="1">
    <source>
        <dbReference type="ARBA" id="ARBA00000085"/>
    </source>
</evidence>
<dbReference type="Gene3D" id="1.10.287.130">
    <property type="match status" value="1"/>
</dbReference>
<dbReference type="EMBL" id="AOHZ01000075">
    <property type="protein sequence ID" value="ELY52577.1"/>
    <property type="molecule type" value="Genomic_DNA"/>
</dbReference>
<comment type="caution">
    <text evidence="11">The sequence shown here is derived from an EMBL/GenBank/DDBJ whole genome shotgun (WGS) entry which is preliminary data.</text>
</comment>
<evidence type="ECO:0000256" key="5">
    <source>
        <dbReference type="ARBA" id="ARBA00022777"/>
    </source>
</evidence>
<dbReference type="SMART" id="SM00387">
    <property type="entry name" value="HATPase_c"/>
    <property type="match status" value="1"/>
</dbReference>
<comment type="catalytic activity">
    <reaction evidence="1">
        <text>ATP + protein L-histidine = ADP + protein N-phospho-L-histidine.</text>
        <dbReference type="EC" id="2.7.13.3"/>
    </reaction>
</comment>
<dbReference type="InterPro" id="IPR003661">
    <property type="entry name" value="HisK_dim/P_dom"/>
</dbReference>
<dbReference type="InterPro" id="IPR013656">
    <property type="entry name" value="PAS_4"/>
</dbReference>
<accession>L9WT28</accession>
<dbReference type="InterPro" id="IPR029016">
    <property type="entry name" value="GAF-like_dom_sf"/>
</dbReference>
<feature type="compositionally biased region" description="Polar residues" evidence="7">
    <location>
        <begin position="173"/>
        <end position="183"/>
    </location>
</feature>
<feature type="domain" description="PAS" evidence="9">
    <location>
        <begin position="6"/>
        <end position="90"/>
    </location>
</feature>
<dbReference type="CDD" id="cd00130">
    <property type="entry name" value="PAS"/>
    <property type="match status" value="5"/>
</dbReference>
<keyword evidence="12" id="KW-1185">Reference proteome</keyword>
<name>L9WT28_9EURY</name>
<dbReference type="SUPFAM" id="SSF55781">
    <property type="entry name" value="GAF domain-like"/>
    <property type="match status" value="1"/>
</dbReference>
<dbReference type="InterPro" id="IPR001610">
    <property type="entry name" value="PAC"/>
</dbReference>
<dbReference type="InterPro" id="IPR003594">
    <property type="entry name" value="HATPase_dom"/>
</dbReference>
<dbReference type="InterPro" id="IPR004358">
    <property type="entry name" value="Sig_transdc_His_kin-like_C"/>
</dbReference>
<dbReference type="PANTHER" id="PTHR43304:SF1">
    <property type="entry name" value="PAC DOMAIN-CONTAINING PROTEIN"/>
    <property type="match status" value="1"/>
</dbReference>
<feature type="domain" description="PAC" evidence="10">
    <location>
        <begin position="910"/>
        <end position="961"/>
    </location>
</feature>
<dbReference type="Pfam" id="PF13426">
    <property type="entry name" value="PAS_9"/>
    <property type="match status" value="2"/>
</dbReference>
<dbReference type="SMART" id="SM00388">
    <property type="entry name" value="HisKA"/>
    <property type="match status" value="1"/>
</dbReference>
<dbReference type="Pfam" id="PF13185">
    <property type="entry name" value="GAF_2"/>
    <property type="match status" value="1"/>
</dbReference>
<dbReference type="eggNOG" id="arCOG06712">
    <property type="taxonomic scope" value="Archaea"/>
</dbReference>
<dbReference type="PRINTS" id="PR00344">
    <property type="entry name" value="BCTRLSENSOR"/>
</dbReference>
<feature type="domain" description="PAC" evidence="10">
    <location>
        <begin position="535"/>
        <end position="590"/>
    </location>
</feature>
<dbReference type="PROSITE" id="PS50112">
    <property type="entry name" value="PAS"/>
    <property type="match status" value="4"/>
</dbReference>
<evidence type="ECO:0000259" key="10">
    <source>
        <dbReference type="PROSITE" id="PS50113"/>
    </source>
</evidence>
<dbReference type="Gene3D" id="2.10.70.100">
    <property type="match status" value="1"/>
</dbReference>
<dbReference type="Pfam" id="PF08447">
    <property type="entry name" value="PAS_3"/>
    <property type="match status" value="3"/>
</dbReference>
<organism evidence="11 12">
    <name type="scientific">Natronolimnohabitans innermongolicus JCM 12255</name>
    <dbReference type="NCBI Taxonomy" id="1227499"/>
    <lineage>
        <taxon>Archaea</taxon>
        <taxon>Methanobacteriati</taxon>
        <taxon>Methanobacteriota</taxon>
        <taxon>Stenosarchaea group</taxon>
        <taxon>Halobacteria</taxon>
        <taxon>Halobacteriales</taxon>
        <taxon>Natrialbaceae</taxon>
        <taxon>Natronolimnohabitans</taxon>
    </lineage>
</organism>
<feature type="domain" description="PAC" evidence="10">
    <location>
        <begin position="784"/>
        <end position="835"/>
    </location>
</feature>
<feature type="domain" description="Histidine kinase" evidence="8">
    <location>
        <begin position="1242"/>
        <end position="1474"/>
    </location>
</feature>
<dbReference type="InterPro" id="IPR005467">
    <property type="entry name" value="His_kinase_dom"/>
</dbReference>
<dbReference type="SUPFAM" id="SSF55874">
    <property type="entry name" value="ATPase domain of HSP90 chaperone/DNA topoisomerase II/histidine kinase"/>
    <property type="match status" value="1"/>
</dbReference>
<sequence>MDDAEALERYRTLTNAIDGVPYQVDGDGRFAAVGDGFAELAGYSGAELAGEHVSQLLATPAVERLERTSDERRPDERDDSFALETTLETAAGDHVPIELRGSPLIGGDDGDDVRGIVGIVRERSEQQGQQDQQGERSEQQERQHEHRQEQATDRRDERHPERSERRNRERTTSDSPLDTSGAVTTILDEADVVDDSFDVAWIDETAQRYFGLERAAVVGRDKRTLVEETIRDRVADGDAFAETVLSTYDDDGAVERFECRVTADDGREERWLEHRSRPIESGRYAGGRVELYYDVTDRRRRAAQLQRVNEAVNDWLEESSLEAVAEQASGHLEDILEMEINGVYFHDSTADELRPVRWTDRAETLFGEPPTFRAGEGIAWRVFDTGEPEVYADVTDAPGVYDAETPIRSEIVLPIGEYGVVIVGSTERNAFDDDDLTLAKVVASSLEATLDRIHQDRRLERERDLTDRILDVTPVGTLVVDSEGEVTRMNERITELFRIEDRESYTPTDRPMYDEDGTRLSAADYPAAAVLETGEPVYDRILQVELPGGERRWLSVNAVPITDEDGTIDRVVTTGEDVTDLKRRERELETELSEVFGRVDDGVYALDEEYRLSFINDRAAELLDVDERTIRGARLDDAFGETPEIERVQNAVDEAMDTQEPTHLEHYSELLECWVEATVYPSETGTSVYFRDVTERKEIERELRERERQLSTLMDNVPGMVYRAKNERGWPMEFVSDGAAALTGYDTAAIEGGDVSYGEDVVHDADRDDLWNRIQRDVADGESFSVTYRIETADGDRRWVREYGRPVFENDDVVALEGVAIDITERKEIERQLEESEAKFRTLAENVDEIVWMSTPDSSELLYVNPVYEEIWGRDRESLYDDPHSFLEDVHPDDSERVRKAYAALPDDEYDEEFRVVRPDGSVRWVHAQAVPVREGGDVVRIVGVAADVTERRERERELREINSQLEAAIDAGAVGTWEWHVPEDRFVAGEAFARTFGVDPAAAKSGVSLEAFVSSIHEDDRERVEREIDAALEAGNEYEAEYRVWDDAGDLRWVLARGHVECDAAGNPITFPGTLVDITDRKRAELELERQTRELETLFEVLPVGTVVANGDGSIRRANGVAKRIWGDDVFDVEGVDEYERFTATWADSGEPVSPEEWTMAEVLRGEAVTEPNVYEIEAFDGERRIIMEHGMPVRDAHGNVSRAIVTLTDITERREYQRRLEDLIDDLEESNERLEQFAYAASHDLQEPLRMVSTYLRLLERRYEDELDDDGREFLQFAVDGADRMRNMIDGLLAYSRIETRGNPFEPTDLEAVFDDVHDDLQFKIRETDATITADPLPCVNGDPNQLRQVFQNLLDNALEYSGDQPPRIHVSADRRGDEWEISVHDDGIGIAPDDADQIFEIFHRLHSHDAYDGAGIGLAVCERIVERHGVRASEAGSCPADSRNESVGGEIWVDSEPGEGSTFSFTLPAVSEETLEE</sequence>
<dbReference type="SMART" id="SM00086">
    <property type="entry name" value="PAC"/>
    <property type="match status" value="7"/>
</dbReference>
<dbReference type="InterPro" id="IPR036097">
    <property type="entry name" value="HisK_dim/P_sf"/>
</dbReference>
<dbReference type="STRING" id="1227499.C493_16050"/>
<dbReference type="Gene3D" id="3.30.450.40">
    <property type="match status" value="1"/>
</dbReference>
<gene>
    <name evidence="11" type="ORF">C493_16050</name>
</gene>
<evidence type="ECO:0000259" key="8">
    <source>
        <dbReference type="PROSITE" id="PS50109"/>
    </source>
</evidence>
<feature type="domain" description="PAS" evidence="9">
    <location>
        <begin position="706"/>
        <end position="781"/>
    </location>
</feature>
<dbReference type="InterPro" id="IPR003018">
    <property type="entry name" value="GAF"/>
</dbReference>
<evidence type="ECO:0000313" key="11">
    <source>
        <dbReference type="EMBL" id="ELY52577.1"/>
    </source>
</evidence>
<feature type="compositionally biased region" description="Basic and acidic residues" evidence="7">
    <location>
        <begin position="133"/>
        <end position="172"/>
    </location>
</feature>
<feature type="region of interest" description="Disordered" evidence="7">
    <location>
        <begin position="87"/>
        <end position="183"/>
    </location>
</feature>
<dbReference type="Pfam" id="PF08448">
    <property type="entry name" value="PAS_4"/>
    <property type="match status" value="3"/>
</dbReference>
<feature type="domain" description="PAC" evidence="10">
    <location>
        <begin position="1039"/>
        <end position="1091"/>
    </location>
</feature>
<dbReference type="SUPFAM" id="SSF55785">
    <property type="entry name" value="PYP-like sensor domain (PAS domain)"/>
    <property type="match status" value="8"/>
</dbReference>
<dbReference type="eggNOG" id="arCOG07605">
    <property type="taxonomic scope" value="Archaea"/>
</dbReference>
<proteinExistence type="predicted"/>
<feature type="domain" description="PAS" evidence="9">
    <location>
        <begin position="836"/>
        <end position="909"/>
    </location>
</feature>
<dbReference type="eggNOG" id="arCOG02334">
    <property type="taxonomic scope" value="Archaea"/>
</dbReference>
<dbReference type="PROSITE" id="PS50109">
    <property type="entry name" value="HIS_KIN"/>
    <property type="match status" value="1"/>
</dbReference>
<evidence type="ECO:0000256" key="2">
    <source>
        <dbReference type="ARBA" id="ARBA00012438"/>
    </source>
</evidence>
<feature type="coiled-coil region" evidence="6">
    <location>
        <begin position="819"/>
        <end position="846"/>
    </location>
</feature>
<dbReference type="InterPro" id="IPR036890">
    <property type="entry name" value="HATPase_C_sf"/>
</dbReference>
<dbReference type="CDD" id="cd00082">
    <property type="entry name" value="HisKA"/>
    <property type="match status" value="1"/>
</dbReference>
<dbReference type="eggNOG" id="arCOG06918">
    <property type="taxonomic scope" value="Archaea"/>
</dbReference>
<evidence type="ECO:0000313" key="12">
    <source>
        <dbReference type="Proteomes" id="UP000011602"/>
    </source>
</evidence>
<dbReference type="eggNOG" id="arCOG02350">
    <property type="taxonomic scope" value="Archaea"/>
</dbReference>
<feature type="domain" description="PAC" evidence="10">
    <location>
        <begin position="1169"/>
        <end position="1224"/>
    </location>
</feature>
<dbReference type="eggNOG" id="arCOG06192">
    <property type="taxonomic scope" value="Archaea"/>
</dbReference>
<dbReference type="EC" id="2.7.13.3" evidence="2"/>
<keyword evidence="4" id="KW-0808">Transferase</keyword>
<protein>
    <recommendedName>
        <fullName evidence="2">histidine kinase</fullName>
        <ecNumber evidence="2">2.7.13.3</ecNumber>
    </recommendedName>
</protein>
<dbReference type="Pfam" id="PF00512">
    <property type="entry name" value="HisKA"/>
    <property type="match status" value="1"/>
</dbReference>
<dbReference type="InterPro" id="IPR052162">
    <property type="entry name" value="Sensor_kinase/Photoreceptor"/>
</dbReference>
<dbReference type="PROSITE" id="PS50113">
    <property type="entry name" value="PAC"/>
    <property type="match status" value="5"/>
</dbReference>
<dbReference type="SUPFAM" id="SSF47384">
    <property type="entry name" value="Homodimeric domain of signal transducing histidine kinase"/>
    <property type="match status" value="1"/>
</dbReference>
<dbReference type="Pfam" id="PF02518">
    <property type="entry name" value="HATPase_c"/>
    <property type="match status" value="1"/>
</dbReference>
<dbReference type="Proteomes" id="UP000011602">
    <property type="component" value="Unassembled WGS sequence"/>
</dbReference>
<dbReference type="SMART" id="SM00065">
    <property type="entry name" value="GAF"/>
    <property type="match status" value="1"/>
</dbReference>
<dbReference type="PATRIC" id="fig|1227499.3.peg.3289"/>
<dbReference type="SMART" id="SM00091">
    <property type="entry name" value="PAS"/>
    <property type="match status" value="8"/>
</dbReference>
<keyword evidence="6" id="KW-0175">Coiled coil</keyword>
<evidence type="ECO:0000259" key="9">
    <source>
        <dbReference type="PROSITE" id="PS50112"/>
    </source>
</evidence>
<feature type="domain" description="PAS" evidence="9">
    <location>
        <begin position="588"/>
        <end position="659"/>
    </location>
</feature>
<dbReference type="InterPro" id="IPR035965">
    <property type="entry name" value="PAS-like_dom_sf"/>
</dbReference>
<evidence type="ECO:0000256" key="3">
    <source>
        <dbReference type="ARBA" id="ARBA00022553"/>
    </source>
</evidence>
<dbReference type="InterPro" id="IPR000014">
    <property type="entry name" value="PAS"/>
</dbReference>
<dbReference type="NCBIfam" id="TIGR00229">
    <property type="entry name" value="sensory_box"/>
    <property type="match status" value="6"/>
</dbReference>
<keyword evidence="3" id="KW-0597">Phosphoprotein</keyword>
<evidence type="ECO:0000256" key="4">
    <source>
        <dbReference type="ARBA" id="ARBA00022679"/>
    </source>
</evidence>
<reference evidence="11 12" key="1">
    <citation type="journal article" date="2014" name="PLoS Genet.">
        <title>Phylogenetically driven sequencing of extremely halophilic archaea reveals strategies for static and dynamic osmo-response.</title>
        <authorList>
            <person name="Becker E.A."/>
            <person name="Seitzer P.M."/>
            <person name="Tritt A."/>
            <person name="Larsen D."/>
            <person name="Krusor M."/>
            <person name="Yao A.I."/>
            <person name="Wu D."/>
            <person name="Madern D."/>
            <person name="Eisen J.A."/>
            <person name="Darling A.E."/>
            <person name="Facciotti M.T."/>
        </authorList>
    </citation>
    <scope>NUCLEOTIDE SEQUENCE [LARGE SCALE GENOMIC DNA]</scope>
    <source>
        <strain evidence="11 12">JCM 12255</strain>
    </source>
</reference>
<dbReference type="PANTHER" id="PTHR43304">
    <property type="entry name" value="PHYTOCHROME-LIKE PROTEIN CPH1"/>
    <property type="match status" value="1"/>
</dbReference>
<dbReference type="Gene3D" id="3.30.450.20">
    <property type="entry name" value="PAS domain"/>
    <property type="match status" value="8"/>
</dbReference>
<evidence type="ECO:0000256" key="7">
    <source>
        <dbReference type="SAM" id="MobiDB-lite"/>
    </source>
</evidence>